<dbReference type="GO" id="GO:0016829">
    <property type="term" value="F:lyase activity"/>
    <property type="evidence" value="ECO:0007669"/>
    <property type="project" value="UniProtKB-KW"/>
</dbReference>
<dbReference type="GO" id="GO:0009063">
    <property type="term" value="P:amino acid catabolic process"/>
    <property type="evidence" value="ECO:0007669"/>
    <property type="project" value="InterPro"/>
</dbReference>
<dbReference type="Gene3D" id="3.20.20.120">
    <property type="entry name" value="Enolase-like C-terminal domain"/>
    <property type="match status" value="1"/>
</dbReference>
<dbReference type="PANTHER" id="PTHR48080:SF2">
    <property type="entry name" value="D-GALACTONATE DEHYDRATASE"/>
    <property type="match status" value="1"/>
</dbReference>
<dbReference type="Pfam" id="PF02746">
    <property type="entry name" value="MR_MLE_N"/>
    <property type="match status" value="1"/>
</dbReference>
<protein>
    <submittedName>
        <fullName evidence="3">Mandelate racemase/muconate lactonizing enzyme family protein</fullName>
    </submittedName>
</protein>
<dbReference type="InterPro" id="IPR029017">
    <property type="entry name" value="Enolase-like_N"/>
</dbReference>
<dbReference type="EMBL" id="VOSK01000192">
    <property type="protein sequence ID" value="MPR29030.1"/>
    <property type="molecule type" value="Genomic_DNA"/>
</dbReference>
<evidence type="ECO:0000313" key="4">
    <source>
        <dbReference type="Proteomes" id="UP000403266"/>
    </source>
</evidence>
<dbReference type="InterPro" id="IPR036849">
    <property type="entry name" value="Enolase-like_C_sf"/>
</dbReference>
<dbReference type="SUPFAM" id="SSF54826">
    <property type="entry name" value="Enolase N-terminal domain-like"/>
    <property type="match status" value="1"/>
</dbReference>
<evidence type="ECO:0000259" key="2">
    <source>
        <dbReference type="SMART" id="SM00922"/>
    </source>
</evidence>
<comment type="caution">
    <text evidence="3">The sequence shown here is derived from an EMBL/GenBank/DDBJ whole genome shotgun (WGS) entry which is preliminary data.</text>
</comment>
<dbReference type="SMART" id="SM00922">
    <property type="entry name" value="MR_MLE"/>
    <property type="match status" value="1"/>
</dbReference>
<proteinExistence type="predicted"/>
<dbReference type="CDD" id="cd03316">
    <property type="entry name" value="MR_like"/>
    <property type="match status" value="1"/>
</dbReference>
<dbReference type="PROSITE" id="PS00908">
    <property type="entry name" value="MR_MLE_1"/>
    <property type="match status" value="1"/>
</dbReference>
<gene>
    <name evidence="3" type="ORF">FS320_28895</name>
</gene>
<evidence type="ECO:0000313" key="3">
    <source>
        <dbReference type="EMBL" id="MPR29030.1"/>
    </source>
</evidence>
<keyword evidence="1" id="KW-0456">Lyase</keyword>
<reference evidence="3 4" key="1">
    <citation type="journal article" date="2019" name="Syst. Appl. Microbiol.">
        <title>Microvirga tunisiensis sp. nov., a root nodule symbiotic bacterium isolated from Lupinus micranthus and L. luteus grown in Northern Tunisia.</title>
        <authorList>
            <person name="Msaddak A."/>
            <person name="Rejili M."/>
            <person name="Duran D."/>
            <person name="Mars M."/>
            <person name="Palacios J.M."/>
            <person name="Ruiz-Argueso T."/>
            <person name="Rey L."/>
            <person name="Imperial J."/>
        </authorList>
    </citation>
    <scope>NUCLEOTIDE SEQUENCE [LARGE SCALE GENOMIC DNA]</scope>
    <source>
        <strain evidence="3 4">Lmie10</strain>
    </source>
</reference>
<dbReference type="InterPro" id="IPR034593">
    <property type="entry name" value="DgoD-like"/>
</dbReference>
<dbReference type="Pfam" id="PF13378">
    <property type="entry name" value="MR_MLE_C"/>
    <property type="match status" value="1"/>
</dbReference>
<dbReference type="InterPro" id="IPR029065">
    <property type="entry name" value="Enolase_C-like"/>
</dbReference>
<dbReference type="SUPFAM" id="SSF51604">
    <property type="entry name" value="Enolase C-terminal domain-like"/>
    <property type="match status" value="1"/>
</dbReference>
<sequence length="399" mass="43871">MMSNSVDAIVKVETFIISIPREVPYLGPLKEGEHINERGYLVRKGNRTIYPSTDMTLLIKVTGESGRVGWGECYGIVAPEATKAIIDDVLGPVIIGRDPGDAVVIHEDLYDLMRVRGFFGGYYVDALAGVDIALWDLAGKNLGVSVSTLLGGRRHSTIPAYVSGLPRATLQERCDLAVDWVAKGYRGIKFAAVVSDEGIVQEMLALREAVGPDIDLMVDLHWKFEASEAVRLIRRLEASNLYFAEAPCQPEDLEGQARVARSIGVPLALGEEWRTVYEYRPRLEARCMGVIQPEIGHTGITEFIQIGRMARTFHINTVPHASISVGIFMAASLVASSALQRIPYHEYQHSVFDRNLAFTDSDMSCAQGQYTVPTGAGLGVEPRNELFNFVVAEGRSSNR</sequence>
<dbReference type="InterPro" id="IPR018110">
    <property type="entry name" value="Mandel_Rmase/mucon_lact_enz_CS"/>
</dbReference>
<dbReference type="Gene3D" id="3.30.390.10">
    <property type="entry name" value="Enolase-like, N-terminal domain"/>
    <property type="match status" value="1"/>
</dbReference>
<feature type="domain" description="Mandelate racemase/muconate lactonizing enzyme C-terminal" evidence="2">
    <location>
        <begin position="171"/>
        <end position="266"/>
    </location>
</feature>
<evidence type="ECO:0000256" key="1">
    <source>
        <dbReference type="ARBA" id="ARBA00023239"/>
    </source>
</evidence>
<dbReference type="InterPro" id="IPR013342">
    <property type="entry name" value="Mandelate_racemase_C"/>
</dbReference>
<dbReference type="Proteomes" id="UP000403266">
    <property type="component" value="Unassembled WGS sequence"/>
</dbReference>
<dbReference type="SFLD" id="SFLDS00001">
    <property type="entry name" value="Enolase"/>
    <property type="match status" value="1"/>
</dbReference>
<keyword evidence="4" id="KW-1185">Reference proteome</keyword>
<organism evidence="3 4">
    <name type="scientific">Microvirga tunisiensis</name>
    <dbReference type="NCBI Taxonomy" id="2108360"/>
    <lineage>
        <taxon>Bacteria</taxon>
        <taxon>Pseudomonadati</taxon>
        <taxon>Pseudomonadota</taxon>
        <taxon>Alphaproteobacteria</taxon>
        <taxon>Hyphomicrobiales</taxon>
        <taxon>Methylobacteriaceae</taxon>
        <taxon>Microvirga</taxon>
    </lineage>
</organism>
<dbReference type="PANTHER" id="PTHR48080">
    <property type="entry name" value="D-GALACTONATE DEHYDRATASE-RELATED"/>
    <property type="match status" value="1"/>
</dbReference>
<accession>A0A5N7MQU5</accession>
<dbReference type="AlphaFoldDB" id="A0A5N7MQU5"/>
<name>A0A5N7MQU5_9HYPH</name>
<dbReference type="InterPro" id="IPR013341">
    <property type="entry name" value="Mandelate_racemase_N_dom"/>
</dbReference>
<dbReference type="GO" id="GO:0000287">
    <property type="term" value="F:magnesium ion binding"/>
    <property type="evidence" value="ECO:0007669"/>
    <property type="project" value="UniProtKB-ARBA"/>
</dbReference>